<dbReference type="EMBL" id="PGCI01001493">
    <property type="protein sequence ID" value="PLW04679.1"/>
    <property type="molecule type" value="Genomic_DNA"/>
</dbReference>
<dbReference type="GO" id="GO:0005739">
    <property type="term" value="C:mitochondrion"/>
    <property type="evidence" value="ECO:0007669"/>
    <property type="project" value="TreeGrafter"/>
</dbReference>
<evidence type="ECO:0000256" key="6">
    <source>
        <dbReference type="ARBA" id="ARBA00022777"/>
    </source>
</evidence>
<feature type="domain" description="Hexokinase C-terminal" evidence="13">
    <location>
        <begin position="345"/>
        <end position="583"/>
    </location>
</feature>
<comment type="similarity">
    <text evidence="3 11">Belongs to the hexokinase family.</text>
</comment>
<dbReference type="Pfam" id="PF03727">
    <property type="entry name" value="Hexokinase_2"/>
    <property type="match status" value="1"/>
</dbReference>
<dbReference type="GO" id="GO:0005536">
    <property type="term" value="F:D-glucose binding"/>
    <property type="evidence" value="ECO:0007669"/>
    <property type="project" value="InterPro"/>
</dbReference>
<comment type="catalytic activity">
    <reaction evidence="10">
        <text>D-fructose + ATP = D-fructose 6-phosphate + ADP + H(+)</text>
        <dbReference type="Rhea" id="RHEA:16125"/>
        <dbReference type="ChEBI" id="CHEBI:15378"/>
        <dbReference type="ChEBI" id="CHEBI:30616"/>
        <dbReference type="ChEBI" id="CHEBI:37721"/>
        <dbReference type="ChEBI" id="CHEBI:61527"/>
        <dbReference type="ChEBI" id="CHEBI:456216"/>
        <dbReference type="EC" id="2.7.1.1"/>
    </reaction>
    <physiologicalReaction direction="left-to-right" evidence="10">
        <dbReference type="Rhea" id="RHEA:16126"/>
    </physiologicalReaction>
</comment>
<dbReference type="GO" id="GO:0019158">
    <property type="term" value="F:mannokinase activity"/>
    <property type="evidence" value="ECO:0007669"/>
    <property type="project" value="TreeGrafter"/>
</dbReference>
<evidence type="ECO:0000256" key="2">
    <source>
        <dbReference type="ARBA" id="ARBA00005028"/>
    </source>
</evidence>
<dbReference type="InterPro" id="IPR022673">
    <property type="entry name" value="Hexokinase_C"/>
</dbReference>
<dbReference type="AlphaFoldDB" id="A0A2N5RUK9"/>
<keyword evidence="8 11" id="KW-0324">Glycolysis</keyword>
<evidence type="ECO:0000256" key="1">
    <source>
        <dbReference type="ARBA" id="ARBA00004888"/>
    </source>
</evidence>
<dbReference type="PRINTS" id="PR00475">
    <property type="entry name" value="HEXOKINASE"/>
</dbReference>
<keyword evidence="6 11" id="KW-0418">Kinase</keyword>
<dbReference type="Gene3D" id="3.40.367.20">
    <property type="match status" value="1"/>
</dbReference>
<evidence type="ECO:0000313" key="15">
    <source>
        <dbReference type="Proteomes" id="UP000235392"/>
    </source>
</evidence>
<comment type="catalytic activity">
    <reaction evidence="9">
        <text>a D-hexose + ATP = a D-hexose 6-phosphate + ADP + H(+)</text>
        <dbReference type="Rhea" id="RHEA:22740"/>
        <dbReference type="ChEBI" id="CHEBI:4194"/>
        <dbReference type="ChEBI" id="CHEBI:15378"/>
        <dbReference type="ChEBI" id="CHEBI:30616"/>
        <dbReference type="ChEBI" id="CHEBI:229467"/>
        <dbReference type="ChEBI" id="CHEBI:456216"/>
        <dbReference type="EC" id="2.7.1.1"/>
    </reaction>
    <physiologicalReaction direction="left-to-right" evidence="9">
        <dbReference type="Rhea" id="RHEA:22741"/>
    </physiologicalReaction>
</comment>
<reference evidence="14 15" key="1">
    <citation type="submission" date="2017-11" db="EMBL/GenBank/DDBJ databases">
        <title>De novo assembly and phasing of dikaryotic genomes from two isolates of Puccinia coronata f. sp. avenae, the causal agent of oat crown rust.</title>
        <authorList>
            <person name="Miller M.E."/>
            <person name="Zhang Y."/>
            <person name="Omidvar V."/>
            <person name="Sperschneider J."/>
            <person name="Schwessinger B."/>
            <person name="Raley C."/>
            <person name="Palmer J.M."/>
            <person name="Garnica D."/>
            <person name="Upadhyaya N."/>
            <person name="Rathjen J."/>
            <person name="Taylor J.M."/>
            <person name="Park R.F."/>
            <person name="Dodds P.N."/>
            <person name="Hirsch C.D."/>
            <person name="Kianian S.F."/>
            <person name="Figueroa M."/>
        </authorList>
    </citation>
    <scope>NUCLEOTIDE SEQUENCE [LARGE SCALE GENOMIC DNA]</scope>
    <source>
        <strain evidence="14">12SD80</strain>
    </source>
</reference>
<accession>A0A2N5RUK9</accession>
<dbReference type="Gene3D" id="3.30.420.40">
    <property type="match status" value="1"/>
</dbReference>
<dbReference type="InterPro" id="IPR043129">
    <property type="entry name" value="ATPase_NBD"/>
</dbReference>
<evidence type="ECO:0000256" key="4">
    <source>
        <dbReference type="ARBA" id="ARBA00022679"/>
    </source>
</evidence>
<organism evidence="14 15">
    <name type="scientific">Puccinia coronata f. sp. avenae</name>
    <dbReference type="NCBI Taxonomy" id="200324"/>
    <lineage>
        <taxon>Eukaryota</taxon>
        <taxon>Fungi</taxon>
        <taxon>Dikarya</taxon>
        <taxon>Basidiomycota</taxon>
        <taxon>Pucciniomycotina</taxon>
        <taxon>Pucciniomycetes</taxon>
        <taxon>Pucciniales</taxon>
        <taxon>Pucciniaceae</taxon>
        <taxon>Puccinia</taxon>
    </lineage>
</organism>
<dbReference type="InterPro" id="IPR001312">
    <property type="entry name" value="Hexokinase"/>
</dbReference>
<dbReference type="PANTHER" id="PTHR19443">
    <property type="entry name" value="HEXOKINASE"/>
    <property type="match status" value="1"/>
</dbReference>
<dbReference type="GO" id="GO:0006096">
    <property type="term" value="P:glycolytic process"/>
    <property type="evidence" value="ECO:0007669"/>
    <property type="project" value="UniProtKB-UniPathway"/>
</dbReference>
<dbReference type="Proteomes" id="UP000235392">
    <property type="component" value="Unassembled WGS sequence"/>
</dbReference>
<proteinExistence type="inferred from homology"/>
<evidence type="ECO:0000259" key="13">
    <source>
        <dbReference type="Pfam" id="PF03727"/>
    </source>
</evidence>
<dbReference type="SUPFAM" id="SSF53067">
    <property type="entry name" value="Actin-like ATPase domain"/>
    <property type="match status" value="2"/>
</dbReference>
<keyword evidence="5 11" id="KW-0547">Nucleotide-binding</keyword>
<evidence type="ECO:0000256" key="3">
    <source>
        <dbReference type="ARBA" id="ARBA00009225"/>
    </source>
</evidence>
<dbReference type="Gene3D" id="1.10.287.1250">
    <property type="match status" value="1"/>
</dbReference>
<comment type="pathway">
    <text evidence="2">Carbohydrate metabolism; hexose metabolism.</text>
</comment>
<dbReference type="PANTHER" id="PTHR19443:SF16">
    <property type="entry name" value="HEXOKINASE TYPE 1-RELATED"/>
    <property type="match status" value="1"/>
</dbReference>
<dbReference type="GO" id="GO:0006013">
    <property type="term" value="P:mannose metabolic process"/>
    <property type="evidence" value="ECO:0007669"/>
    <property type="project" value="TreeGrafter"/>
</dbReference>
<name>A0A2N5RUK9_9BASI</name>
<dbReference type="InterPro" id="IPR022672">
    <property type="entry name" value="Hexokinase_N"/>
</dbReference>
<dbReference type="GO" id="GO:0005829">
    <property type="term" value="C:cytosol"/>
    <property type="evidence" value="ECO:0007669"/>
    <property type="project" value="TreeGrafter"/>
</dbReference>
<evidence type="ECO:0000259" key="12">
    <source>
        <dbReference type="Pfam" id="PF00349"/>
    </source>
</evidence>
<dbReference type="GO" id="GO:0006006">
    <property type="term" value="P:glucose metabolic process"/>
    <property type="evidence" value="ECO:0007669"/>
    <property type="project" value="TreeGrafter"/>
</dbReference>
<comment type="caution">
    <text evidence="14">The sequence shown here is derived from an EMBL/GenBank/DDBJ whole genome shotgun (WGS) entry which is preliminary data.</text>
</comment>
<dbReference type="UniPathway" id="UPA00109">
    <property type="reaction ID" value="UER00180"/>
</dbReference>
<dbReference type="GO" id="GO:0005524">
    <property type="term" value="F:ATP binding"/>
    <property type="evidence" value="ECO:0007669"/>
    <property type="project" value="UniProtKB-UniRule"/>
</dbReference>
<evidence type="ECO:0000256" key="10">
    <source>
        <dbReference type="ARBA" id="ARBA00047905"/>
    </source>
</evidence>
<dbReference type="EC" id="2.7.1.-" evidence="11"/>
<dbReference type="PROSITE" id="PS51748">
    <property type="entry name" value="HEXOKINASE_2"/>
    <property type="match status" value="1"/>
</dbReference>
<dbReference type="Pfam" id="PF00349">
    <property type="entry name" value="Hexokinase_1"/>
    <property type="match status" value="1"/>
</dbReference>
<evidence type="ECO:0000256" key="11">
    <source>
        <dbReference type="RuleBase" id="RU362007"/>
    </source>
</evidence>
<comment type="pathway">
    <text evidence="1">Carbohydrate degradation; glycolysis; D-glyceraldehyde 3-phosphate and glycerone phosphate from D-glucose: step 1/4.</text>
</comment>
<keyword evidence="4 11" id="KW-0808">Transferase</keyword>
<evidence type="ECO:0000256" key="5">
    <source>
        <dbReference type="ARBA" id="ARBA00022741"/>
    </source>
</evidence>
<evidence type="ECO:0000313" key="14">
    <source>
        <dbReference type="EMBL" id="PLW04679.1"/>
    </source>
</evidence>
<evidence type="ECO:0000256" key="7">
    <source>
        <dbReference type="ARBA" id="ARBA00022840"/>
    </source>
</evidence>
<keyword evidence="7 11" id="KW-0067">ATP-binding</keyword>
<sequence length="596" mass="66076">MPHYALPLATPLLDLPSVFDLSPIPTSSDNTPPNQHAKSTRSLLENHPSFLAALRLKRPFSPTLMPPDKARPLLPTLVPGAVGTLLSRRSAHVQPAALPATDPLQCVPLLVRPAVNGLPVHSGSHDNVHRHHASKMQMADHLRSYEQLFAVTPQRMRMIVEALIEALEAGLREEGQRVPMIPTFVFGWPANEKAASYLAVDLGSSDVRVWHMGLQDDGQFEITEAKYKLPKQEQQDGEKLCDFAAESLHRFINDQYMDDDGNLLLDANTPLSFTFSHPRAQKDSNQSEWIPGIKDFEGPNLEGRDVGEIFSESLRKLKVPIKLTSVFNNTKGTTLPLSCVRPATRIGLFFGRGYNAAYMEMISNIPKIASLSLPPKAEMAIKCEWGSFDSGTHEHLPQIKYDRLVDEMSERPGEQAFVKMISGLYLGEIFRVIIAELIEVGILFWGQDTCKMEKSYCFDTDFLGLIEGDCTKELLTVAGLFKHFFGLDTAISERQFFRRVAELIGTRSARLSACGIAAIVSKMGMVDTGCEVAVYGNLYNKYPQFPQRIHEALVDIFGEKGRLIKTYHTEDGSAVESGIIAAMAKAKLAESNCNHG</sequence>
<dbReference type="GO" id="GO:0004340">
    <property type="term" value="F:glucokinase activity"/>
    <property type="evidence" value="ECO:0007669"/>
    <property type="project" value="TreeGrafter"/>
</dbReference>
<gene>
    <name evidence="14" type="ORF">PCASD_25393</name>
</gene>
<protein>
    <recommendedName>
        <fullName evidence="11">Phosphotransferase</fullName>
        <ecNumber evidence="11">2.7.1.-</ecNumber>
    </recommendedName>
</protein>
<evidence type="ECO:0000256" key="9">
    <source>
        <dbReference type="ARBA" id="ARBA00044613"/>
    </source>
</evidence>
<evidence type="ECO:0000256" key="8">
    <source>
        <dbReference type="ARBA" id="ARBA00023152"/>
    </source>
</evidence>
<dbReference type="GO" id="GO:0001678">
    <property type="term" value="P:intracellular glucose homeostasis"/>
    <property type="evidence" value="ECO:0007669"/>
    <property type="project" value="InterPro"/>
</dbReference>
<feature type="domain" description="Hexokinase N-terminal" evidence="12">
    <location>
        <begin position="142"/>
        <end position="335"/>
    </location>
</feature>
<dbReference type="GO" id="GO:0008865">
    <property type="term" value="F:fructokinase activity"/>
    <property type="evidence" value="ECO:0007669"/>
    <property type="project" value="TreeGrafter"/>
</dbReference>